<dbReference type="PANTHER" id="PTHR47438:SF1">
    <property type="entry name" value="PHOSPHATE METABOLISM PROTEIN 8-RELATED"/>
    <property type="match status" value="1"/>
</dbReference>
<dbReference type="GO" id="GO:0006206">
    <property type="term" value="P:pyrimidine nucleobase metabolic process"/>
    <property type="evidence" value="ECO:0007669"/>
    <property type="project" value="TreeGrafter"/>
</dbReference>
<dbReference type="SFLD" id="SFLDS00003">
    <property type="entry name" value="Haloacid_Dehalogenase"/>
    <property type="match status" value="1"/>
</dbReference>
<comment type="caution">
    <text evidence="1">The sequence shown here is derived from an EMBL/GenBank/DDBJ whole genome shotgun (WGS) entry which is preliminary data.</text>
</comment>
<sequence length="303" mass="35107">MTMSEFERRTNYRTQIEQQLLKNKLQLDSLNYEGSQLKPTFKANLDNNNTTYETPDPNTKIFYFDIDNTLYRRSTGIQEMMQDAIYHYVRNELSIPPQTANYIMNTYYKQYGLMAAGLVQNFNIDPLKYNTMVDDSLDIGNLLKPDLKLREMLLQMKRDNGIDKLWLCTNAYVNHAVRCIRLLGIADLFDGITFTQYDTLDREIICKPDHRFFERVKRESGLSDWSNAYFIDDSFANIQSAISLGMAKCFLVNETKSDDGKLLKKLDSIDDPSDMEKLKGLPRNVVTINSVLDLSKVEPNLFA</sequence>
<dbReference type="SUPFAM" id="SSF56784">
    <property type="entry name" value="HAD-like"/>
    <property type="match status" value="1"/>
</dbReference>
<gene>
    <name evidence="1" type="ORF">C6P45_003020</name>
</gene>
<dbReference type="InterPro" id="IPR036412">
    <property type="entry name" value="HAD-like_sf"/>
</dbReference>
<dbReference type="NCBIfam" id="TIGR01993">
    <property type="entry name" value="Pyr-5-nucltdase"/>
    <property type="match status" value="1"/>
</dbReference>
<dbReference type="Gene3D" id="1.10.150.450">
    <property type="match status" value="1"/>
</dbReference>
<dbReference type="GO" id="GO:0008252">
    <property type="term" value="F:nucleotidase activity"/>
    <property type="evidence" value="ECO:0007669"/>
    <property type="project" value="TreeGrafter"/>
</dbReference>
<dbReference type="SFLD" id="SFLDG01132">
    <property type="entry name" value="C1.5.3:_5'-Nucleotidase_Like"/>
    <property type="match status" value="1"/>
</dbReference>
<dbReference type="Pfam" id="PF00702">
    <property type="entry name" value="Hydrolase"/>
    <property type="match status" value="1"/>
</dbReference>
<evidence type="ECO:0008006" key="3">
    <source>
        <dbReference type="Google" id="ProtNLM"/>
    </source>
</evidence>
<dbReference type="Proteomes" id="UP000750334">
    <property type="component" value="Unassembled WGS sequence"/>
</dbReference>
<dbReference type="AlphaFoldDB" id="A0A9P6WGR6"/>
<dbReference type="InterPro" id="IPR023214">
    <property type="entry name" value="HAD_sf"/>
</dbReference>
<dbReference type="InterPro" id="IPR010237">
    <property type="entry name" value="Pyr-5-nucltdase"/>
</dbReference>
<proteinExistence type="predicted"/>
<dbReference type="NCBIfam" id="TIGR01509">
    <property type="entry name" value="HAD-SF-IA-v3"/>
    <property type="match status" value="1"/>
</dbReference>
<name>A0A9P6WGR6_MAUEX</name>
<dbReference type="Gene3D" id="3.40.50.1000">
    <property type="entry name" value="HAD superfamily/HAD-like"/>
    <property type="match status" value="1"/>
</dbReference>
<keyword evidence="2" id="KW-1185">Reference proteome</keyword>
<dbReference type="InterPro" id="IPR006439">
    <property type="entry name" value="HAD-SF_hydro_IA"/>
</dbReference>
<organism evidence="1 2">
    <name type="scientific">Maudiozyma exigua</name>
    <name type="common">Yeast</name>
    <name type="synonym">Kazachstania exigua</name>
    <dbReference type="NCBI Taxonomy" id="34358"/>
    <lineage>
        <taxon>Eukaryota</taxon>
        <taxon>Fungi</taxon>
        <taxon>Dikarya</taxon>
        <taxon>Ascomycota</taxon>
        <taxon>Saccharomycotina</taxon>
        <taxon>Saccharomycetes</taxon>
        <taxon>Saccharomycetales</taxon>
        <taxon>Saccharomycetaceae</taxon>
        <taxon>Maudiozyma</taxon>
    </lineage>
</organism>
<evidence type="ECO:0000313" key="2">
    <source>
        <dbReference type="Proteomes" id="UP000750334"/>
    </source>
</evidence>
<accession>A0A9P6WGR6</accession>
<dbReference type="SFLD" id="SFLDG01129">
    <property type="entry name" value="C1.5:_HAD__Beta-PGM__Phosphata"/>
    <property type="match status" value="1"/>
</dbReference>
<evidence type="ECO:0000313" key="1">
    <source>
        <dbReference type="EMBL" id="KAG0672336.1"/>
    </source>
</evidence>
<dbReference type="EMBL" id="PUHR01000003">
    <property type="protein sequence ID" value="KAG0672336.1"/>
    <property type="molecule type" value="Genomic_DNA"/>
</dbReference>
<dbReference type="InterPro" id="IPR052791">
    <property type="entry name" value="SSM1_domain"/>
</dbReference>
<dbReference type="OrthoDB" id="1065058at2759"/>
<dbReference type="GO" id="GO:0009166">
    <property type="term" value="P:nucleotide catabolic process"/>
    <property type="evidence" value="ECO:0007669"/>
    <property type="project" value="TreeGrafter"/>
</dbReference>
<dbReference type="PANTHER" id="PTHR47438">
    <property type="entry name" value="PHOSPHATE METABOLISM PROTEIN 8-RELATED"/>
    <property type="match status" value="1"/>
</dbReference>
<reference evidence="1 2" key="1">
    <citation type="submission" date="2020-11" db="EMBL/GenBank/DDBJ databases">
        <title>Kefir isolates.</title>
        <authorList>
            <person name="Marcisauskas S."/>
            <person name="Kim Y."/>
            <person name="Blasche S."/>
        </authorList>
    </citation>
    <scope>NUCLEOTIDE SEQUENCE [LARGE SCALE GENOMIC DNA]</scope>
    <source>
        <strain evidence="1 2">OG2</strain>
    </source>
</reference>
<protein>
    <recommendedName>
        <fullName evidence="3">Pyrimidine 5'-nucleotidase</fullName>
    </recommendedName>
</protein>